<accession>A0A2K1LBF0</accession>
<dbReference type="STRING" id="3218.A0A2K1LBF0"/>
<dbReference type="Gramene" id="Pp3c1_38210V3.1">
    <property type="protein sequence ID" value="PAC:32971250.CDS.1"/>
    <property type="gene ID" value="Pp3c1_38210"/>
</dbReference>
<protein>
    <recommendedName>
        <fullName evidence="4">DUF4228 domain-containing protein</fullName>
    </recommendedName>
</protein>
<dbReference type="FunCoup" id="A0A2K1LBF0">
    <property type="interactions" value="49"/>
</dbReference>
<reference evidence="2" key="3">
    <citation type="submission" date="2020-12" db="UniProtKB">
        <authorList>
            <consortium name="EnsemblPlants"/>
        </authorList>
    </citation>
    <scope>IDENTIFICATION</scope>
</reference>
<evidence type="ECO:0008006" key="4">
    <source>
        <dbReference type="Google" id="ProtNLM"/>
    </source>
</evidence>
<dbReference type="Pfam" id="PF14009">
    <property type="entry name" value="PADRE"/>
    <property type="match status" value="1"/>
</dbReference>
<dbReference type="EnsemblPlants" id="Pp3c1_38210V3.1">
    <property type="protein sequence ID" value="PAC:32971250.CDS.1"/>
    <property type="gene ID" value="Pp3c1_38210"/>
</dbReference>
<evidence type="ECO:0000313" key="2">
    <source>
        <dbReference type="EnsemblPlants" id="PAC:32971250.CDS.1"/>
    </source>
</evidence>
<dbReference type="Gramene" id="Pp3c1_38210V3.2">
    <property type="protein sequence ID" value="PAC:32971251.CDS.1"/>
    <property type="gene ID" value="Pp3c1_38210"/>
</dbReference>
<dbReference type="OMA" id="DHLVCHS"/>
<evidence type="ECO:0000313" key="1">
    <source>
        <dbReference type="EMBL" id="PNR63341.1"/>
    </source>
</evidence>
<dbReference type="AlphaFoldDB" id="A0A2K1LBF0"/>
<dbReference type="InParanoid" id="A0A2K1LBF0"/>
<dbReference type="PaxDb" id="3218-PP1S147_57V6.1"/>
<evidence type="ECO:0000313" key="3">
    <source>
        <dbReference type="Proteomes" id="UP000006727"/>
    </source>
</evidence>
<proteinExistence type="predicted"/>
<dbReference type="Proteomes" id="UP000006727">
    <property type="component" value="Chromosome 1"/>
</dbReference>
<gene>
    <name evidence="1" type="ORF">PHYPA_001766</name>
</gene>
<name>A0A2K1LBF0_PHYPA</name>
<reference evidence="1 3" key="1">
    <citation type="journal article" date="2008" name="Science">
        <title>The Physcomitrella genome reveals evolutionary insights into the conquest of land by plants.</title>
        <authorList>
            <person name="Rensing S."/>
            <person name="Lang D."/>
            <person name="Zimmer A."/>
            <person name="Terry A."/>
            <person name="Salamov A."/>
            <person name="Shapiro H."/>
            <person name="Nishiyama T."/>
            <person name="Perroud P.-F."/>
            <person name="Lindquist E."/>
            <person name="Kamisugi Y."/>
            <person name="Tanahashi T."/>
            <person name="Sakakibara K."/>
            <person name="Fujita T."/>
            <person name="Oishi K."/>
            <person name="Shin-I T."/>
            <person name="Kuroki Y."/>
            <person name="Toyoda A."/>
            <person name="Suzuki Y."/>
            <person name="Hashimoto A."/>
            <person name="Yamaguchi K."/>
            <person name="Sugano A."/>
            <person name="Kohara Y."/>
            <person name="Fujiyama A."/>
            <person name="Anterola A."/>
            <person name="Aoki S."/>
            <person name="Ashton N."/>
            <person name="Barbazuk W.B."/>
            <person name="Barker E."/>
            <person name="Bennetzen J."/>
            <person name="Bezanilla M."/>
            <person name="Blankenship R."/>
            <person name="Cho S.H."/>
            <person name="Dutcher S."/>
            <person name="Estelle M."/>
            <person name="Fawcett J.A."/>
            <person name="Gundlach H."/>
            <person name="Hanada K."/>
            <person name="Heyl A."/>
            <person name="Hicks K.A."/>
            <person name="Hugh J."/>
            <person name="Lohr M."/>
            <person name="Mayer K."/>
            <person name="Melkozernov A."/>
            <person name="Murata T."/>
            <person name="Nelson D."/>
            <person name="Pils B."/>
            <person name="Prigge M."/>
            <person name="Reiss B."/>
            <person name="Renner T."/>
            <person name="Rombauts S."/>
            <person name="Rushton P."/>
            <person name="Sanderfoot A."/>
            <person name="Schween G."/>
            <person name="Shiu S.-H."/>
            <person name="Stueber K."/>
            <person name="Theodoulou F.L."/>
            <person name="Tu H."/>
            <person name="Van de Peer Y."/>
            <person name="Verrier P.J."/>
            <person name="Waters E."/>
            <person name="Wood A."/>
            <person name="Yang L."/>
            <person name="Cove D."/>
            <person name="Cuming A."/>
            <person name="Hasebe M."/>
            <person name="Lucas S."/>
            <person name="Mishler D.B."/>
            <person name="Reski R."/>
            <person name="Grigoriev I."/>
            <person name="Quatrano R.S."/>
            <person name="Boore J.L."/>
        </authorList>
    </citation>
    <scope>NUCLEOTIDE SEQUENCE [LARGE SCALE GENOMIC DNA]</scope>
    <source>
        <strain evidence="2 3">cv. Gransden 2004</strain>
    </source>
</reference>
<keyword evidence="3" id="KW-1185">Reference proteome</keyword>
<dbReference type="EnsemblPlants" id="Pp3c1_38210V3.2">
    <property type="protein sequence ID" value="PAC:32971251.CDS.1"/>
    <property type="gene ID" value="Pp3c1_38210"/>
</dbReference>
<sequence>MGNYMCVSVKHRQVQDEWQGPPTKIIRPDGTIEVFRQTVTAGDLVKQYPDHLVCHSSAMISALTPSSALPAEKELEGGRLYYVLPAHKFQEKIKSQGKVVPRGRGKLIVEIRPTPGFAQVTMKGEVGVKPLHDQHGVVVKRVKSDSEEPIISYSTPNLRSMSLFSRTQPSLARSTSWKPRLETINEVGAASRRHIQNFMRARSSRKS</sequence>
<organism evidence="1">
    <name type="scientific">Physcomitrium patens</name>
    <name type="common">Spreading-leaved earth moss</name>
    <name type="synonym">Physcomitrella patens</name>
    <dbReference type="NCBI Taxonomy" id="3218"/>
    <lineage>
        <taxon>Eukaryota</taxon>
        <taxon>Viridiplantae</taxon>
        <taxon>Streptophyta</taxon>
        <taxon>Embryophyta</taxon>
        <taxon>Bryophyta</taxon>
        <taxon>Bryophytina</taxon>
        <taxon>Bryopsida</taxon>
        <taxon>Funariidae</taxon>
        <taxon>Funariales</taxon>
        <taxon>Funariaceae</taxon>
        <taxon>Physcomitrium</taxon>
    </lineage>
</organism>
<dbReference type="PANTHER" id="PTHR33052">
    <property type="entry name" value="DUF4228 DOMAIN PROTEIN-RELATED"/>
    <property type="match status" value="1"/>
</dbReference>
<reference evidence="1 3" key="2">
    <citation type="journal article" date="2018" name="Plant J.">
        <title>The Physcomitrella patens chromosome-scale assembly reveals moss genome structure and evolution.</title>
        <authorList>
            <person name="Lang D."/>
            <person name="Ullrich K.K."/>
            <person name="Murat F."/>
            <person name="Fuchs J."/>
            <person name="Jenkins J."/>
            <person name="Haas F.B."/>
            <person name="Piednoel M."/>
            <person name="Gundlach H."/>
            <person name="Van Bel M."/>
            <person name="Meyberg R."/>
            <person name="Vives C."/>
            <person name="Morata J."/>
            <person name="Symeonidi A."/>
            <person name="Hiss M."/>
            <person name="Muchero W."/>
            <person name="Kamisugi Y."/>
            <person name="Saleh O."/>
            <person name="Blanc G."/>
            <person name="Decker E.L."/>
            <person name="van Gessel N."/>
            <person name="Grimwood J."/>
            <person name="Hayes R.D."/>
            <person name="Graham S.W."/>
            <person name="Gunter L.E."/>
            <person name="McDaniel S.F."/>
            <person name="Hoernstein S.N.W."/>
            <person name="Larsson A."/>
            <person name="Li F.W."/>
            <person name="Perroud P.F."/>
            <person name="Phillips J."/>
            <person name="Ranjan P."/>
            <person name="Rokshar D.S."/>
            <person name="Rothfels C.J."/>
            <person name="Schneider L."/>
            <person name="Shu S."/>
            <person name="Stevenson D.W."/>
            <person name="Thummler F."/>
            <person name="Tillich M."/>
            <person name="Villarreal Aguilar J.C."/>
            <person name="Widiez T."/>
            <person name="Wong G.K."/>
            <person name="Wymore A."/>
            <person name="Zhang Y."/>
            <person name="Zimmer A.D."/>
            <person name="Quatrano R.S."/>
            <person name="Mayer K.F.X."/>
            <person name="Goodstein D."/>
            <person name="Casacuberta J.M."/>
            <person name="Vandepoele K."/>
            <person name="Reski R."/>
            <person name="Cuming A.C."/>
            <person name="Tuskan G.A."/>
            <person name="Maumus F."/>
            <person name="Salse J."/>
            <person name="Schmutz J."/>
            <person name="Rensing S.A."/>
        </authorList>
    </citation>
    <scope>NUCLEOTIDE SEQUENCE [LARGE SCALE GENOMIC DNA]</scope>
    <source>
        <strain evidence="2 3">cv. Gransden 2004</strain>
    </source>
</reference>
<dbReference type="InterPro" id="IPR025322">
    <property type="entry name" value="PADRE_dom"/>
</dbReference>
<dbReference type="EMBL" id="ABEU02000001">
    <property type="protein sequence ID" value="PNR63341.1"/>
    <property type="molecule type" value="Genomic_DNA"/>
</dbReference>